<sequence length="175" mass="19109">MPPMILPSSCTNSSADWRTSKQTGERGQLCGGRGALSTAHKKTKHEKNPTVGSLQLLRLEIAKQTDHRCAHDENSLSRDSCLSLDGVHGLLVDIIGNAGVSSPAATASQPGRADRDAGVERRCRGPICLPLCLEPRNGWQGAILYFHVMHARLSKVLVLTRANRARNENEHERFP</sequence>
<dbReference type="VEuPathDB" id="FungiDB:TEQG_01421"/>
<name>F2PKG6_TRIEC</name>
<evidence type="ECO:0000313" key="2">
    <source>
        <dbReference type="EMBL" id="EGE02384.1"/>
    </source>
</evidence>
<feature type="compositionally biased region" description="Polar residues" evidence="1">
    <location>
        <begin position="8"/>
        <end position="22"/>
    </location>
</feature>
<evidence type="ECO:0000256" key="1">
    <source>
        <dbReference type="SAM" id="MobiDB-lite"/>
    </source>
</evidence>
<protein>
    <submittedName>
        <fullName evidence="2">Uncharacterized protein</fullName>
    </submittedName>
</protein>
<reference evidence="3" key="1">
    <citation type="journal article" date="2012" name="MBio">
        <title>Comparative genome analysis of Trichophyton rubrum and related dermatophytes reveals candidate genes involved in infection.</title>
        <authorList>
            <person name="Martinez D.A."/>
            <person name="Oliver B.G."/>
            <person name="Graeser Y."/>
            <person name="Goldberg J.M."/>
            <person name="Li W."/>
            <person name="Martinez-Rossi N.M."/>
            <person name="Monod M."/>
            <person name="Shelest E."/>
            <person name="Barton R.C."/>
            <person name="Birch E."/>
            <person name="Brakhage A.A."/>
            <person name="Chen Z."/>
            <person name="Gurr S.J."/>
            <person name="Heiman D."/>
            <person name="Heitman J."/>
            <person name="Kosti I."/>
            <person name="Rossi A."/>
            <person name="Saif S."/>
            <person name="Samalova M."/>
            <person name="Saunders C.W."/>
            <person name="Shea T."/>
            <person name="Summerbell R.C."/>
            <person name="Xu J."/>
            <person name="Young S."/>
            <person name="Zeng Q."/>
            <person name="Birren B.W."/>
            <person name="Cuomo C.A."/>
            <person name="White T.C."/>
        </authorList>
    </citation>
    <scope>NUCLEOTIDE SEQUENCE [LARGE SCALE GENOMIC DNA]</scope>
    <source>
        <strain evidence="3">ATCC MYA-4606 / CBS 127.97</strain>
    </source>
</reference>
<dbReference type="EMBL" id="DS995722">
    <property type="protein sequence ID" value="EGE02384.1"/>
    <property type="molecule type" value="Genomic_DNA"/>
</dbReference>
<evidence type="ECO:0000313" key="3">
    <source>
        <dbReference type="Proteomes" id="UP000009169"/>
    </source>
</evidence>
<dbReference type="HOGENOM" id="CLU_1533667_0_0_1"/>
<organism evidence="2 3">
    <name type="scientific">Trichophyton equinum (strain ATCC MYA-4606 / CBS 127.97)</name>
    <name type="common">Horse ringworm fungus</name>
    <dbReference type="NCBI Taxonomy" id="559882"/>
    <lineage>
        <taxon>Eukaryota</taxon>
        <taxon>Fungi</taxon>
        <taxon>Dikarya</taxon>
        <taxon>Ascomycota</taxon>
        <taxon>Pezizomycotina</taxon>
        <taxon>Eurotiomycetes</taxon>
        <taxon>Eurotiomycetidae</taxon>
        <taxon>Onygenales</taxon>
        <taxon>Arthrodermataceae</taxon>
        <taxon>Trichophyton</taxon>
    </lineage>
</organism>
<proteinExistence type="predicted"/>
<accession>F2PKG6</accession>
<feature type="region of interest" description="Disordered" evidence="1">
    <location>
        <begin position="1"/>
        <end position="49"/>
    </location>
</feature>
<gene>
    <name evidence="2" type="ORF">TEQG_01421</name>
</gene>
<keyword evidence="3" id="KW-1185">Reference proteome</keyword>
<dbReference type="Proteomes" id="UP000009169">
    <property type="component" value="Unassembled WGS sequence"/>
</dbReference>
<dbReference type="AlphaFoldDB" id="F2PKG6"/>